<name>A0A094JJR9_9GAMM</name>
<accession>A0A094JJR9</accession>
<dbReference type="STRING" id="1515746.HR45_07335"/>
<dbReference type="AlphaFoldDB" id="A0A094JJR9"/>
<comment type="similarity">
    <text evidence="1">Belongs to the transposase 8 family.</text>
</comment>
<sequence>MSTKTPRKIHTQEFKAEALKLAQKIGVAAAARELNLYESQLYNWRSSAEKKSNTTSREAELAAEVARLKRQLAEQAEDLAILKKAATYFAKNQK</sequence>
<dbReference type="InterPro" id="IPR002514">
    <property type="entry name" value="Transposase_8"/>
</dbReference>
<dbReference type="Proteomes" id="UP000029264">
    <property type="component" value="Unassembled WGS sequence"/>
</dbReference>
<dbReference type="GO" id="GO:0006313">
    <property type="term" value="P:DNA transposition"/>
    <property type="evidence" value="ECO:0007669"/>
    <property type="project" value="InterPro"/>
</dbReference>
<keyword evidence="4" id="KW-1185">Reference proteome</keyword>
<dbReference type="EMBL" id="JPEO01000003">
    <property type="protein sequence ID" value="KFZ38289.1"/>
    <property type="molecule type" value="Genomic_DNA"/>
</dbReference>
<reference evidence="3 4" key="1">
    <citation type="submission" date="2014-06" db="EMBL/GenBank/DDBJ databases">
        <title>Shewanella sp. YQH10.</title>
        <authorList>
            <person name="Liu Y."/>
            <person name="Zeng R."/>
        </authorList>
    </citation>
    <scope>NUCLEOTIDE SEQUENCE [LARGE SCALE GENOMIC DNA]</scope>
    <source>
        <strain evidence="3 4">YQH10</strain>
    </source>
</reference>
<dbReference type="GO" id="GO:0003677">
    <property type="term" value="F:DNA binding"/>
    <property type="evidence" value="ECO:0007669"/>
    <property type="project" value="InterPro"/>
</dbReference>
<evidence type="ECO:0000313" key="4">
    <source>
        <dbReference type="Proteomes" id="UP000029264"/>
    </source>
</evidence>
<keyword evidence="2" id="KW-0175">Coiled coil</keyword>
<dbReference type="InterPro" id="IPR009057">
    <property type="entry name" value="Homeodomain-like_sf"/>
</dbReference>
<dbReference type="Pfam" id="PF01527">
    <property type="entry name" value="HTH_Tnp_1"/>
    <property type="match status" value="1"/>
</dbReference>
<evidence type="ECO:0000313" key="3">
    <source>
        <dbReference type="EMBL" id="KFZ38289.1"/>
    </source>
</evidence>
<evidence type="ECO:0000256" key="1">
    <source>
        <dbReference type="ARBA" id="ARBA00009964"/>
    </source>
</evidence>
<evidence type="ECO:0000256" key="2">
    <source>
        <dbReference type="SAM" id="Coils"/>
    </source>
</evidence>
<feature type="coiled-coil region" evidence="2">
    <location>
        <begin position="51"/>
        <end position="85"/>
    </location>
</feature>
<comment type="caution">
    <text evidence="3">The sequence shown here is derived from an EMBL/GenBank/DDBJ whole genome shotgun (WGS) entry which is preliminary data.</text>
</comment>
<protein>
    <submittedName>
        <fullName evidence="3">Transposase</fullName>
    </submittedName>
</protein>
<organism evidence="3 4">
    <name type="scientific">Shewanella mangrovi</name>
    <dbReference type="NCBI Taxonomy" id="1515746"/>
    <lineage>
        <taxon>Bacteria</taxon>
        <taxon>Pseudomonadati</taxon>
        <taxon>Pseudomonadota</taxon>
        <taxon>Gammaproteobacteria</taxon>
        <taxon>Alteromonadales</taxon>
        <taxon>Shewanellaceae</taxon>
        <taxon>Shewanella</taxon>
    </lineage>
</organism>
<dbReference type="SUPFAM" id="SSF46689">
    <property type="entry name" value="Homeodomain-like"/>
    <property type="match status" value="1"/>
</dbReference>
<gene>
    <name evidence="3" type="ORF">HR45_07335</name>
</gene>
<dbReference type="GO" id="GO:0004803">
    <property type="term" value="F:transposase activity"/>
    <property type="evidence" value="ECO:0007669"/>
    <property type="project" value="InterPro"/>
</dbReference>
<proteinExistence type="inferred from homology"/>
<dbReference type="eggNOG" id="COG2963">
    <property type="taxonomic scope" value="Bacteria"/>
</dbReference>